<evidence type="ECO:0000256" key="6">
    <source>
        <dbReference type="ARBA" id="ARBA00023125"/>
    </source>
</evidence>
<dbReference type="InterPro" id="IPR000212">
    <property type="entry name" value="DNA_helicase_UvrD/REP"/>
</dbReference>
<feature type="region of interest" description="Disordered" evidence="12">
    <location>
        <begin position="618"/>
        <end position="637"/>
    </location>
</feature>
<keyword evidence="6" id="KW-0238">DNA-binding</keyword>
<gene>
    <name evidence="15" type="ORF">SAMN04488112_10862</name>
</gene>
<evidence type="ECO:0000256" key="8">
    <source>
        <dbReference type="ARBA" id="ARBA00034617"/>
    </source>
</evidence>
<dbReference type="GO" id="GO:0043138">
    <property type="term" value="F:3'-5' DNA helicase activity"/>
    <property type="evidence" value="ECO:0007669"/>
    <property type="project" value="UniProtKB-EC"/>
</dbReference>
<feature type="binding site" evidence="11">
    <location>
        <begin position="31"/>
        <end position="38"/>
    </location>
    <ligand>
        <name>ATP</name>
        <dbReference type="ChEBI" id="CHEBI:30616"/>
    </ligand>
</feature>
<evidence type="ECO:0000313" key="15">
    <source>
        <dbReference type="EMBL" id="SDC45051.1"/>
    </source>
</evidence>
<dbReference type="Gene3D" id="1.10.486.10">
    <property type="entry name" value="PCRA, domain 4"/>
    <property type="match status" value="1"/>
</dbReference>
<keyword evidence="4 11" id="KW-0347">Helicase</keyword>
<dbReference type="InterPro" id="IPR014016">
    <property type="entry name" value="UvrD-like_ATP-bd"/>
</dbReference>
<dbReference type="PANTHER" id="PTHR11070">
    <property type="entry name" value="UVRD / RECB / PCRA DNA HELICASE FAMILY MEMBER"/>
    <property type="match status" value="1"/>
</dbReference>
<dbReference type="Proteomes" id="UP000199387">
    <property type="component" value="Unassembled WGS sequence"/>
</dbReference>
<keyword evidence="3 11" id="KW-0378">Hydrolase</keyword>
<dbReference type="PANTHER" id="PTHR11070:SF2">
    <property type="entry name" value="ATP-DEPENDENT DNA HELICASE SRS2"/>
    <property type="match status" value="1"/>
</dbReference>
<dbReference type="GO" id="GO:0003677">
    <property type="term" value="F:DNA binding"/>
    <property type="evidence" value="ECO:0007669"/>
    <property type="project" value="UniProtKB-KW"/>
</dbReference>
<accession>A0A1G6LPC3</accession>
<dbReference type="SUPFAM" id="SSF52540">
    <property type="entry name" value="P-loop containing nucleoside triphosphate hydrolases"/>
    <property type="match status" value="1"/>
</dbReference>
<dbReference type="InterPro" id="IPR013986">
    <property type="entry name" value="DExx_box_DNA_helicase_dom_sf"/>
</dbReference>
<evidence type="ECO:0000256" key="3">
    <source>
        <dbReference type="ARBA" id="ARBA00022801"/>
    </source>
</evidence>
<dbReference type="CDD" id="cd17932">
    <property type="entry name" value="DEXQc_UvrD"/>
    <property type="match status" value="1"/>
</dbReference>
<dbReference type="Gene3D" id="1.10.10.160">
    <property type="match status" value="1"/>
</dbReference>
<feature type="domain" description="UvrD-like helicase ATP-binding" evidence="13">
    <location>
        <begin position="10"/>
        <end position="278"/>
    </location>
</feature>
<evidence type="ECO:0000256" key="10">
    <source>
        <dbReference type="ARBA" id="ARBA00048988"/>
    </source>
</evidence>
<dbReference type="PROSITE" id="PS51198">
    <property type="entry name" value="UVRD_HELICASE_ATP_BIND"/>
    <property type="match status" value="1"/>
</dbReference>
<evidence type="ECO:0000256" key="2">
    <source>
        <dbReference type="ARBA" id="ARBA00022741"/>
    </source>
</evidence>
<evidence type="ECO:0000256" key="1">
    <source>
        <dbReference type="ARBA" id="ARBA00009922"/>
    </source>
</evidence>
<name>A0A1G6LPC3_9BACL</name>
<evidence type="ECO:0000259" key="13">
    <source>
        <dbReference type="PROSITE" id="PS51198"/>
    </source>
</evidence>
<evidence type="ECO:0000256" key="11">
    <source>
        <dbReference type="PROSITE-ProRule" id="PRU00560"/>
    </source>
</evidence>
<dbReference type="GO" id="GO:0000725">
    <property type="term" value="P:recombinational repair"/>
    <property type="evidence" value="ECO:0007669"/>
    <property type="project" value="TreeGrafter"/>
</dbReference>
<evidence type="ECO:0000313" key="16">
    <source>
        <dbReference type="Proteomes" id="UP000199387"/>
    </source>
</evidence>
<comment type="catalytic activity">
    <reaction evidence="8">
        <text>Couples ATP hydrolysis with the unwinding of duplex DNA by translocating in the 3'-5' direction.</text>
        <dbReference type="EC" id="5.6.2.4"/>
    </reaction>
</comment>
<evidence type="ECO:0000256" key="12">
    <source>
        <dbReference type="SAM" id="MobiDB-lite"/>
    </source>
</evidence>
<dbReference type="PROSITE" id="PS51217">
    <property type="entry name" value="UVRD_HELICASE_CTER"/>
    <property type="match status" value="1"/>
</dbReference>
<sequence>MKTDDAVNRSGLNERQLEAVSVEDGSVAVYAGPGSGKTTVLTNRIIWLLQRGEPAENMLVVTFTRAAAREMEERLVQQLGPVRGLTIGTFHSVFLRLLREVGVAIPRLLDDREQTAMIRRLLTEMEQPDDEEAVAHQLSRIGFCKSNLIMPERMKVKKEQNIAFRRLFLAYEDKKEQQRVWDYDDILLRFYQQLQGSPGNFLRGRFSHILVDEFQDINRVQFEAVRLLLSEEGHLFAVGDDDQSIYGFRGSDPRYMIELPDRFPACRRVVLSTNYRSTERIIKTGQQLIAHNRHREPKRLHGTGIQGEAPRWLEAADEEDEARQILNLLQDGRETAILYRTSTQARALIDGLVREDIPFSVSPGDAGFYRRWQVIDVLSYLKLAENPDDLDALMRVINRPKRYLYGEEWVDSLWQLSQRSGASLLESLPRLKELKPYQKKYLQEMVRQVLSLRGLPLSQAVSRVRREIGYDHFLSTMAKDLGQDFAALLEPVEELSVAAESYTDAPDFLAHIQKVEQRIRQQPSTSQVHLMTLHKSKGLEFERVILIGLHGMVLPHHRSLQVPEKQKGWAWEEERRLLYVGITRAKEELVFAVSRTRQGKRVGPSPFLKELGLPVAAKSSPVRDEKPVSEQDAEQPQLRYGGEPIAEGDRLLHSRWGEGFVIGWETLGGTAPGRKVTLRFGRETRSLHYELSRQLGILDRPST</sequence>
<reference evidence="15 16" key="1">
    <citation type="submission" date="2016-10" db="EMBL/GenBank/DDBJ databases">
        <authorList>
            <person name="de Groot N.N."/>
        </authorList>
    </citation>
    <scope>NUCLEOTIDE SEQUENCE [LARGE SCALE GENOMIC DNA]</scope>
    <source>
        <strain evidence="15 16">DSM 45514</strain>
    </source>
</reference>
<keyword evidence="16" id="KW-1185">Reference proteome</keyword>
<dbReference type="GO" id="GO:0016887">
    <property type="term" value="F:ATP hydrolysis activity"/>
    <property type="evidence" value="ECO:0007669"/>
    <property type="project" value="RHEA"/>
</dbReference>
<dbReference type="EC" id="5.6.2.4" evidence="9"/>
<keyword evidence="5 11" id="KW-0067">ATP-binding</keyword>
<evidence type="ECO:0000256" key="9">
    <source>
        <dbReference type="ARBA" id="ARBA00034808"/>
    </source>
</evidence>
<organism evidence="15 16">
    <name type="scientific">Melghirimyces thermohalophilus</name>
    <dbReference type="NCBI Taxonomy" id="1236220"/>
    <lineage>
        <taxon>Bacteria</taxon>
        <taxon>Bacillati</taxon>
        <taxon>Bacillota</taxon>
        <taxon>Bacilli</taxon>
        <taxon>Bacillales</taxon>
        <taxon>Thermoactinomycetaceae</taxon>
        <taxon>Melghirimyces</taxon>
    </lineage>
</organism>
<proteinExistence type="inferred from homology"/>
<comment type="similarity">
    <text evidence="1">Belongs to the helicase family. UvrD subfamily.</text>
</comment>
<keyword evidence="7" id="KW-0413">Isomerase</keyword>
<dbReference type="Gene3D" id="3.40.50.300">
    <property type="entry name" value="P-loop containing nucleotide triphosphate hydrolases"/>
    <property type="match status" value="2"/>
</dbReference>
<dbReference type="Pfam" id="PF13361">
    <property type="entry name" value="UvrD_C"/>
    <property type="match status" value="1"/>
</dbReference>
<keyword evidence="2 11" id="KW-0547">Nucleotide-binding</keyword>
<dbReference type="STRING" id="1236220.SAMN04488112_10862"/>
<dbReference type="RefSeq" id="WP_091568436.1">
    <property type="nucleotide sequence ID" value="NZ_FMZA01000008.1"/>
</dbReference>
<dbReference type="InterPro" id="IPR027417">
    <property type="entry name" value="P-loop_NTPase"/>
</dbReference>
<evidence type="ECO:0000259" key="14">
    <source>
        <dbReference type="PROSITE" id="PS51217"/>
    </source>
</evidence>
<dbReference type="GO" id="GO:0005524">
    <property type="term" value="F:ATP binding"/>
    <property type="evidence" value="ECO:0007669"/>
    <property type="project" value="UniProtKB-UniRule"/>
</dbReference>
<dbReference type="EMBL" id="FMZA01000008">
    <property type="protein sequence ID" value="SDC45051.1"/>
    <property type="molecule type" value="Genomic_DNA"/>
</dbReference>
<comment type="catalytic activity">
    <reaction evidence="10">
        <text>ATP + H2O = ADP + phosphate + H(+)</text>
        <dbReference type="Rhea" id="RHEA:13065"/>
        <dbReference type="ChEBI" id="CHEBI:15377"/>
        <dbReference type="ChEBI" id="CHEBI:15378"/>
        <dbReference type="ChEBI" id="CHEBI:30616"/>
        <dbReference type="ChEBI" id="CHEBI:43474"/>
        <dbReference type="ChEBI" id="CHEBI:456216"/>
        <dbReference type="EC" id="5.6.2.4"/>
    </reaction>
</comment>
<evidence type="ECO:0000256" key="5">
    <source>
        <dbReference type="ARBA" id="ARBA00022840"/>
    </source>
</evidence>
<dbReference type="AlphaFoldDB" id="A0A1G6LPC3"/>
<evidence type="ECO:0000256" key="4">
    <source>
        <dbReference type="ARBA" id="ARBA00022806"/>
    </source>
</evidence>
<evidence type="ECO:0000256" key="7">
    <source>
        <dbReference type="ARBA" id="ARBA00023235"/>
    </source>
</evidence>
<dbReference type="Pfam" id="PF00580">
    <property type="entry name" value="UvrD-helicase"/>
    <property type="match status" value="1"/>
</dbReference>
<dbReference type="InterPro" id="IPR014017">
    <property type="entry name" value="DNA_helicase_UvrD-like_C"/>
</dbReference>
<protein>
    <recommendedName>
        <fullName evidence="9">DNA 3'-5' helicase</fullName>
        <ecNumber evidence="9">5.6.2.4</ecNumber>
    </recommendedName>
</protein>
<feature type="domain" description="UvrD-like helicase C-terminal" evidence="14">
    <location>
        <begin position="279"/>
        <end position="538"/>
    </location>
</feature>
<dbReference type="OrthoDB" id="9810135at2"/>